<dbReference type="Proteomes" id="UP001239111">
    <property type="component" value="Chromosome 2"/>
</dbReference>
<name>A0ACC2P2E6_9HYME</name>
<protein>
    <submittedName>
        <fullName evidence="1">Uncharacterized protein</fullName>
    </submittedName>
</protein>
<accession>A0ACC2P2E6</accession>
<sequence>MGKLSEMPQMLESSVDGYNKKGTPLYLAPEIVTKNVKASTKSDTWSTACVVVEIFTERKIWEIQCPPNTYAKMEDIFSKHDIPDLHGVPTPLQTALKPCFCRDHMRRADVIFVQFAGDHQYV</sequence>
<comment type="caution">
    <text evidence="1">The sequence shown here is derived from an EMBL/GenBank/DDBJ whole genome shotgun (WGS) entry which is preliminary data.</text>
</comment>
<dbReference type="EMBL" id="CM056742">
    <property type="protein sequence ID" value="KAJ8676632.1"/>
    <property type="molecule type" value="Genomic_DNA"/>
</dbReference>
<evidence type="ECO:0000313" key="2">
    <source>
        <dbReference type="Proteomes" id="UP001239111"/>
    </source>
</evidence>
<proteinExistence type="predicted"/>
<gene>
    <name evidence="1" type="ORF">QAD02_012419</name>
</gene>
<organism evidence="1 2">
    <name type="scientific">Eretmocerus hayati</name>
    <dbReference type="NCBI Taxonomy" id="131215"/>
    <lineage>
        <taxon>Eukaryota</taxon>
        <taxon>Metazoa</taxon>
        <taxon>Ecdysozoa</taxon>
        <taxon>Arthropoda</taxon>
        <taxon>Hexapoda</taxon>
        <taxon>Insecta</taxon>
        <taxon>Pterygota</taxon>
        <taxon>Neoptera</taxon>
        <taxon>Endopterygota</taxon>
        <taxon>Hymenoptera</taxon>
        <taxon>Apocrita</taxon>
        <taxon>Proctotrupomorpha</taxon>
        <taxon>Chalcidoidea</taxon>
        <taxon>Aphelinidae</taxon>
        <taxon>Aphelininae</taxon>
        <taxon>Eretmocerus</taxon>
    </lineage>
</organism>
<reference evidence="1" key="1">
    <citation type="submission" date="2023-04" db="EMBL/GenBank/DDBJ databases">
        <title>A chromosome-level genome assembly of the parasitoid wasp Eretmocerus hayati.</title>
        <authorList>
            <person name="Zhong Y."/>
            <person name="Liu S."/>
            <person name="Liu Y."/>
        </authorList>
    </citation>
    <scope>NUCLEOTIDE SEQUENCE</scope>
    <source>
        <strain evidence="1">ZJU_SS_LIU_2023</strain>
    </source>
</reference>
<evidence type="ECO:0000313" key="1">
    <source>
        <dbReference type="EMBL" id="KAJ8676632.1"/>
    </source>
</evidence>
<keyword evidence="2" id="KW-1185">Reference proteome</keyword>